<protein>
    <submittedName>
        <fullName evidence="2">Uncharacterized protein</fullName>
    </submittedName>
</protein>
<name>A0AC35FPG8_9BILA</name>
<evidence type="ECO:0000313" key="2">
    <source>
        <dbReference type="WBParaSite" id="PS1159_v2.g19475.t1"/>
    </source>
</evidence>
<sequence>MKKSQNKVAPQATLNRIPAETKENEGGKKKAASKEEEKRPGSAISREFMPKKQQKIVNQWKRNDSQDDTSTKNPQGNQSVQTPFGYVPFKSAPNPIYGNRANPNGTATSDDLAVANYMQNAYQKSPQLQRPDSVMTGTDMNTSRPGSELGIYRLPSRYQSYTTLPRPEHVQMDIQNLPMQQQQPPHYGIPKAVSQHGRTKSMERGSNIYGTSGAVGIGGGPEKRPLSAISGSRSMHTIHTEPYMPRVGSKAFSFYGLPYDDESSKGLKPIIPWKSLNAFYLLQSLIGIGAAIAGVSRLMLQPEQTNNGSGNGLIEIAFGASIGTNGLLGLLSGFQQNYSVSIFTFIMAFFNFLFTALPFQMGAKPFLQLFNDQTMLHTTISNYDFALLAMTIFSWGICLVIMVYGCRAIGRVIYHVENIRLQNAINKSVKDIHNMNIPA</sequence>
<dbReference type="WBParaSite" id="PS1159_v2.g19475.t1">
    <property type="protein sequence ID" value="PS1159_v2.g19475.t1"/>
    <property type="gene ID" value="PS1159_v2.g19475"/>
</dbReference>
<proteinExistence type="predicted"/>
<dbReference type="Proteomes" id="UP000887580">
    <property type="component" value="Unplaced"/>
</dbReference>
<accession>A0AC35FPG8</accession>
<organism evidence="1 2">
    <name type="scientific">Panagrolaimus sp. PS1159</name>
    <dbReference type="NCBI Taxonomy" id="55785"/>
    <lineage>
        <taxon>Eukaryota</taxon>
        <taxon>Metazoa</taxon>
        <taxon>Ecdysozoa</taxon>
        <taxon>Nematoda</taxon>
        <taxon>Chromadorea</taxon>
        <taxon>Rhabditida</taxon>
        <taxon>Tylenchina</taxon>
        <taxon>Panagrolaimomorpha</taxon>
        <taxon>Panagrolaimoidea</taxon>
        <taxon>Panagrolaimidae</taxon>
        <taxon>Panagrolaimus</taxon>
    </lineage>
</organism>
<evidence type="ECO:0000313" key="1">
    <source>
        <dbReference type="Proteomes" id="UP000887580"/>
    </source>
</evidence>
<reference evidence="2" key="1">
    <citation type="submission" date="2022-11" db="UniProtKB">
        <authorList>
            <consortium name="WormBaseParasite"/>
        </authorList>
    </citation>
    <scope>IDENTIFICATION</scope>
</reference>